<dbReference type="RefSeq" id="WP_029567054.1">
    <property type="nucleotide sequence ID" value="NZ_JNVC02000005.1"/>
</dbReference>
<evidence type="ECO:0000313" key="3">
    <source>
        <dbReference type="Proteomes" id="UP000028549"/>
    </source>
</evidence>
<dbReference type="GO" id="GO:0030435">
    <property type="term" value="P:sporulation resulting in formation of a cellular spore"/>
    <property type="evidence" value="ECO:0007669"/>
    <property type="project" value="InterPro"/>
</dbReference>
<dbReference type="InterPro" id="IPR013486">
    <property type="entry name" value="SpoIID/LytB"/>
</dbReference>
<evidence type="ECO:0000313" key="2">
    <source>
        <dbReference type="EMBL" id="KEZ52221.1"/>
    </source>
</evidence>
<dbReference type="PANTHER" id="PTHR30032">
    <property type="entry name" value="N-ACETYLMURAMOYL-L-ALANINE AMIDASE-RELATED"/>
    <property type="match status" value="1"/>
</dbReference>
<dbReference type="Proteomes" id="UP000028549">
    <property type="component" value="Unassembled WGS sequence"/>
</dbReference>
<feature type="domain" description="Sporulation stage II protein D amidase enhancer LytB N-terminal" evidence="1">
    <location>
        <begin position="63"/>
        <end position="169"/>
    </location>
</feature>
<dbReference type="AlphaFoldDB" id="A0A084GY09"/>
<dbReference type="NCBIfam" id="TIGR02870">
    <property type="entry name" value="spore_II_D"/>
    <property type="match status" value="1"/>
</dbReference>
<keyword evidence="3" id="KW-1185">Reference proteome</keyword>
<accession>A0A084GY09</accession>
<proteinExistence type="predicted"/>
<dbReference type="STRING" id="246786.GS18_0214235"/>
<dbReference type="InterPro" id="IPR013693">
    <property type="entry name" value="SpoIID/LytB_N"/>
</dbReference>
<comment type="caution">
    <text evidence="2">The sequence shown here is derived from an EMBL/GenBank/DDBJ whole genome shotgun (WGS) entry which is preliminary data.</text>
</comment>
<dbReference type="PANTHER" id="PTHR30032:SF4">
    <property type="entry name" value="AMIDASE ENHANCER"/>
    <property type="match status" value="1"/>
</dbReference>
<dbReference type="NCBIfam" id="TIGR02669">
    <property type="entry name" value="SpoIID_LytB"/>
    <property type="match status" value="1"/>
</dbReference>
<name>A0A084GY09_METID</name>
<organism evidence="2 3">
    <name type="scientific">Metabacillus indicus</name>
    <name type="common">Bacillus indicus</name>
    <dbReference type="NCBI Taxonomy" id="246786"/>
    <lineage>
        <taxon>Bacteria</taxon>
        <taxon>Bacillati</taxon>
        <taxon>Bacillota</taxon>
        <taxon>Bacilli</taxon>
        <taxon>Bacillales</taxon>
        <taxon>Bacillaceae</taxon>
        <taxon>Metabacillus</taxon>
    </lineage>
</organism>
<protein>
    <submittedName>
        <fullName evidence="2">Stage II sporulation protein D</fullName>
    </submittedName>
</protein>
<dbReference type="EMBL" id="JNVC02000005">
    <property type="protein sequence ID" value="KEZ52221.1"/>
    <property type="molecule type" value="Genomic_DNA"/>
</dbReference>
<evidence type="ECO:0000259" key="1">
    <source>
        <dbReference type="Pfam" id="PF08486"/>
    </source>
</evidence>
<dbReference type="GO" id="GO:0030288">
    <property type="term" value="C:outer membrane-bounded periplasmic space"/>
    <property type="evidence" value="ECO:0007669"/>
    <property type="project" value="TreeGrafter"/>
</dbReference>
<dbReference type="InterPro" id="IPR014225">
    <property type="entry name" value="Spore_II_D_firmicutes"/>
</dbReference>
<dbReference type="OrthoDB" id="9794671at2"/>
<dbReference type="Pfam" id="PF08486">
    <property type="entry name" value="SpoIID"/>
    <property type="match status" value="1"/>
</dbReference>
<dbReference type="InterPro" id="IPR051922">
    <property type="entry name" value="Bact_Sporulation_Assoc"/>
</dbReference>
<gene>
    <name evidence="2" type="ORF">GS18_0214235</name>
</gene>
<reference evidence="2 3" key="1">
    <citation type="journal article" date="2005" name="Int. J. Syst. Evol. Microbiol.">
        <title>Bacillus cibi sp. nov., isolated from jeotgal, a traditional Korean fermented seafood.</title>
        <authorList>
            <person name="Yoon J.H."/>
            <person name="Lee C.H."/>
            <person name="Oh T.K."/>
        </authorList>
    </citation>
    <scope>NUCLEOTIDE SEQUENCE [LARGE SCALE GENOMIC DNA]</scope>
    <source>
        <strain evidence="2 3">DSM 16189</strain>
    </source>
</reference>
<sequence>MKSLKPIVLVLAGLFLIILMIPTLLVAPFMNDPSSGELSEDLQTKKGEQLMLGKSMIDVPVYRSSSEKIENIPLEEYVIGVVASEMPADFEEEALKAQALAARTYVVKQMMFDKQLPKLPAGAVVSDTTDHQVYKTNDQLKKQWGKDYNWKMTKIYNAVASTQGQVLTYDNKPIDASFFSTSNGYTENSDEYWTAALPYLKSVESPWDEKSPKYHDQTVISVRDFEKKLGVKLGSGGEVGKVIERTSGKRVAQVDFNGKKLSGRVIREKLGLRSSDFAWQLKGDQVVITTKGFGHGVGMSQYGANFMAQDGKKYKDIVSYYYQGAKVGSAEPFIAQYTARN</sequence>